<proteinExistence type="predicted"/>
<dbReference type="InterPro" id="IPR051786">
    <property type="entry name" value="ASN_synthetase/amidase"/>
</dbReference>
<dbReference type="SUPFAM" id="SSF56235">
    <property type="entry name" value="N-terminal nucleophile aminohydrolases (Ntn hydrolases)"/>
    <property type="match status" value="1"/>
</dbReference>
<dbReference type="AlphaFoldDB" id="A0A1G9G2R2"/>
<accession>A0A1G9G2R2</accession>
<dbReference type="SUPFAM" id="SSF52402">
    <property type="entry name" value="Adenine nucleotide alpha hydrolases-like"/>
    <property type="match status" value="1"/>
</dbReference>
<dbReference type="EMBL" id="FNFE01000008">
    <property type="protein sequence ID" value="SDK94857.1"/>
    <property type="molecule type" value="Genomic_DNA"/>
</dbReference>
<dbReference type="Gene3D" id="3.60.20.10">
    <property type="entry name" value="Glutamine Phosphoribosylpyrophosphate, subunit 1, domain 1"/>
    <property type="match status" value="1"/>
</dbReference>
<name>A0A1G9G2R2_9EURY</name>
<dbReference type="PANTHER" id="PTHR43284:SF1">
    <property type="entry name" value="ASPARAGINE SYNTHETASE"/>
    <property type="match status" value="1"/>
</dbReference>
<dbReference type="Gene3D" id="3.40.50.620">
    <property type="entry name" value="HUPs"/>
    <property type="match status" value="1"/>
</dbReference>
<dbReference type="PANTHER" id="PTHR43284">
    <property type="entry name" value="ASPARAGINE SYNTHETASE (GLUTAMINE-HYDROLYZING)"/>
    <property type="match status" value="1"/>
</dbReference>
<dbReference type="Pfam" id="PF13537">
    <property type="entry name" value="GATase_7"/>
    <property type="match status" value="1"/>
</dbReference>
<feature type="domain" description="Glutamine amidotransferase type-2" evidence="1">
    <location>
        <begin position="57"/>
        <end position="151"/>
    </location>
</feature>
<dbReference type="InterPro" id="IPR014729">
    <property type="entry name" value="Rossmann-like_a/b/a_fold"/>
</dbReference>
<dbReference type="InterPro" id="IPR029055">
    <property type="entry name" value="Ntn_hydrolases_N"/>
</dbReference>
<organism evidence="2 3">
    <name type="scientific">Natronorubrum texcoconense</name>
    <dbReference type="NCBI Taxonomy" id="1095776"/>
    <lineage>
        <taxon>Archaea</taxon>
        <taxon>Methanobacteriati</taxon>
        <taxon>Methanobacteriota</taxon>
        <taxon>Stenosarchaea group</taxon>
        <taxon>Halobacteria</taxon>
        <taxon>Halobacteriales</taxon>
        <taxon>Natrialbaceae</taxon>
        <taxon>Natronorubrum</taxon>
    </lineage>
</organism>
<evidence type="ECO:0000313" key="3">
    <source>
        <dbReference type="Proteomes" id="UP000198882"/>
    </source>
</evidence>
<evidence type="ECO:0000313" key="2">
    <source>
        <dbReference type="EMBL" id="SDK94857.1"/>
    </source>
</evidence>
<protein>
    <submittedName>
        <fullName evidence="2">Asparagine synthase (Glutamine-hydrolysing)</fullName>
    </submittedName>
</protein>
<gene>
    <name evidence="2" type="ORF">SAMN04515672_4392</name>
</gene>
<evidence type="ECO:0000259" key="1">
    <source>
        <dbReference type="Pfam" id="PF13537"/>
    </source>
</evidence>
<dbReference type="InterPro" id="IPR017932">
    <property type="entry name" value="GATase_2_dom"/>
</dbReference>
<dbReference type="STRING" id="1095776.SAMN04515672_4392"/>
<keyword evidence="3" id="KW-1185">Reference proteome</keyword>
<dbReference type="Proteomes" id="UP000198882">
    <property type="component" value="Unassembled WGS sequence"/>
</dbReference>
<reference evidence="3" key="1">
    <citation type="submission" date="2016-10" db="EMBL/GenBank/DDBJ databases">
        <authorList>
            <person name="Varghese N."/>
            <person name="Submissions S."/>
        </authorList>
    </citation>
    <scope>NUCLEOTIDE SEQUENCE [LARGE SCALE GENOMIC DNA]</scope>
    <source>
        <strain evidence="3">B4,CECT 8067,JCM 17497</strain>
    </source>
</reference>
<sequence length="609" mass="68783">MVGISARTRQSTADESFSDSLEPLCHDERYRAETLLETDAYTAGTTTYPEYPTQVVETEALWVYLEGRIYDSESQSLRSELLEVGERVLADDGSSEYLRNWVRETDGEFLLVAYDKRSERIGLCNDLLGRLPVYYYHDDDALLFSRELRYIIEALDDTEFDPVGVAQSLLFGYSLGERTLMRRVTRLRPGTHLTFDPDEGVVTRTALHRLDFEQQTAADRSRTRNAAELADRFETACENRSGYGDGDIISLSGGLDSRSVLAGYHATETPATAATMDSETYVADSDVEIAEKLARTFDIEWNRYQIEPPKGGDLDMLIKSKTGQIGLLTSFILDFFRKLRSDHGAGITYVTGDGGDKALPDLTPTRPLATESQLVEYVIEENSFLDLEEVARLTGVSAEEIRRSVRDRIRTYPEQDFASQYVHFLVYERGVNFLFEGEDRNRLFFWSTSPFYSLDFFRYAMSCPADQKARYGLYREFLEQLSPAAAEHVHPDYRAPVASTRHAVAAHVDDLLSRYPRLFETVLPIIRSVNGLEKGSTVDPDTIGCIRNQVEQCNAVDDVLSADDVQAFLDAAAEHERTSIYRVFAITSVVDDIHSSRSVLESHQETTFG</sequence>